<keyword evidence="2" id="KW-0927">Auxin signaling pathway</keyword>
<dbReference type="Pfam" id="PF02309">
    <property type="entry name" value="AUX_IAA"/>
    <property type="match status" value="2"/>
</dbReference>
<comment type="function">
    <text evidence="1">Aux/IAA proteins are short-lived transcriptional factors that function as repressors of early auxin response genes at low auxin concentrations. Repression is thought to result from the interaction with auxin response factors (ARFs), proteins that bind to the auxin-responsive promoter element (AuxRE). Formation of heterodimers with ARF proteins may alter their ability to modulate early auxin response genes expression.</text>
</comment>
<reference evidence="4 5" key="1">
    <citation type="submission" date="2023-01" db="EMBL/GenBank/DDBJ databases">
        <authorList>
            <person name="Kreplak J."/>
        </authorList>
    </citation>
    <scope>NUCLEOTIDE SEQUENCE [LARGE SCALE GENOMIC DNA]</scope>
</reference>
<dbReference type="PANTHER" id="PTHR31734">
    <property type="entry name" value="AUXIN-RESPONSIVE PROTEIN IAA17"/>
    <property type="match status" value="1"/>
</dbReference>
<protein>
    <recommendedName>
        <fullName evidence="2">Auxin-induced protein</fullName>
    </recommendedName>
</protein>
<dbReference type="InterPro" id="IPR033389">
    <property type="entry name" value="AUX/IAA_dom"/>
</dbReference>
<dbReference type="AlphaFoldDB" id="A0AAV1AJ40"/>
<gene>
    <name evidence="4" type="ORF">VFH_IV177840</name>
</gene>
<dbReference type="GO" id="GO:0005634">
    <property type="term" value="C:nucleus"/>
    <property type="evidence" value="ECO:0007669"/>
    <property type="project" value="UniProtKB-SubCell"/>
</dbReference>
<keyword evidence="2" id="KW-0678">Repressor</keyword>
<evidence type="ECO:0000313" key="5">
    <source>
        <dbReference type="Proteomes" id="UP001157006"/>
    </source>
</evidence>
<evidence type="ECO:0000259" key="3">
    <source>
        <dbReference type="Pfam" id="PF02309"/>
    </source>
</evidence>
<evidence type="ECO:0000256" key="1">
    <source>
        <dbReference type="ARBA" id="ARBA00025283"/>
    </source>
</evidence>
<dbReference type="GO" id="GO:0006355">
    <property type="term" value="P:regulation of DNA-templated transcription"/>
    <property type="evidence" value="ECO:0007669"/>
    <property type="project" value="InterPro"/>
</dbReference>
<keyword evidence="5" id="KW-1185">Reference proteome</keyword>
<sequence length="200" mass="23093">MDLHLTLALSNSLAYNASGKSKTHFPNKKRSFSQLLELVEETSSNTNVSDVMFPTLSLLPLTPHRHSDHHDHQHSCHSSSSTITFLERGEDVEEALMGWPPVYYRSKKKLRYNEDHVVSRNYVKVKMEGVGIARKVNLSTYHSFQTLNQILMDMFGKCDDDQKYELVYQDQEGDWLLAQDVSWRSFIDCAQRLKLLKSRG</sequence>
<keyword evidence="2" id="KW-0805">Transcription regulation</keyword>
<comment type="subunit">
    <text evidence="2">Homodimers and heterodimers.</text>
</comment>
<evidence type="ECO:0000256" key="2">
    <source>
        <dbReference type="RuleBase" id="RU004549"/>
    </source>
</evidence>
<comment type="subcellular location">
    <subcellularLocation>
        <location evidence="2">Nucleus</location>
    </subcellularLocation>
</comment>
<comment type="similarity">
    <text evidence="2">Belongs to the Aux/IAA family.</text>
</comment>
<dbReference type="GO" id="GO:0009734">
    <property type="term" value="P:auxin-activated signaling pathway"/>
    <property type="evidence" value="ECO:0007669"/>
    <property type="project" value="UniProtKB-UniRule"/>
</dbReference>
<name>A0AAV1AJ40_VICFA</name>
<dbReference type="SUPFAM" id="SSF54277">
    <property type="entry name" value="CAD &amp; PB1 domains"/>
    <property type="match status" value="1"/>
</dbReference>
<dbReference type="Gene3D" id="3.10.20.90">
    <property type="entry name" value="Phosphatidylinositol 3-kinase Catalytic Subunit, Chain A, domain 1"/>
    <property type="match status" value="1"/>
</dbReference>
<dbReference type="InterPro" id="IPR003311">
    <property type="entry name" value="AUX_IAA"/>
</dbReference>
<evidence type="ECO:0000313" key="4">
    <source>
        <dbReference type="EMBL" id="CAI8610349.1"/>
    </source>
</evidence>
<keyword evidence="2" id="KW-0804">Transcription</keyword>
<dbReference type="EMBL" id="OX451739">
    <property type="protein sequence ID" value="CAI8610349.1"/>
    <property type="molecule type" value="Genomic_DNA"/>
</dbReference>
<dbReference type="PANTHER" id="PTHR31734:SF38">
    <property type="entry name" value="AUXIN-RESPONSIVE PROTEIN IAA29"/>
    <property type="match status" value="1"/>
</dbReference>
<feature type="domain" description="AUX/IAA" evidence="3">
    <location>
        <begin position="160"/>
        <end position="198"/>
    </location>
</feature>
<proteinExistence type="inferred from homology"/>
<keyword evidence="2" id="KW-0539">Nucleus</keyword>
<feature type="domain" description="AUX/IAA" evidence="3">
    <location>
        <begin position="21"/>
        <end position="157"/>
    </location>
</feature>
<organism evidence="4 5">
    <name type="scientific">Vicia faba</name>
    <name type="common">Broad bean</name>
    <name type="synonym">Faba vulgaris</name>
    <dbReference type="NCBI Taxonomy" id="3906"/>
    <lineage>
        <taxon>Eukaryota</taxon>
        <taxon>Viridiplantae</taxon>
        <taxon>Streptophyta</taxon>
        <taxon>Embryophyta</taxon>
        <taxon>Tracheophyta</taxon>
        <taxon>Spermatophyta</taxon>
        <taxon>Magnoliopsida</taxon>
        <taxon>eudicotyledons</taxon>
        <taxon>Gunneridae</taxon>
        <taxon>Pentapetalae</taxon>
        <taxon>rosids</taxon>
        <taxon>fabids</taxon>
        <taxon>Fabales</taxon>
        <taxon>Fabaceae</taxon>
        <taxon>Papilionoideae</taxon>
        <taxon>50 kb inversion clade</taxon>
        <taxon>NPAAA clade</taxon>
        <taxon>Hologalegina</taxon>
        <taxon>IRL clade</taxon>
        <taxon>Fabeae</taxon>
        <taxon>Vicia</taxon>
    </lineage>
</organism>
<dbReference type="Proteomes" id="UP001157006">
    <property type="component" value="Chromosome 4"/>
</dbReference>
<accession>A0AAV1AJ40</accession>